<dbReference type="InterPro" id="IPR029499">
    <property type="entry name" value="PduO-typ"/>
</dbReference>
<dbReference type="STRING" id="1802624.A2982_01470"/>
<dbReference type="SUPFAM" id="SSF89028">
    <property type="entry name" value="Cobalamin adenosyltransferase-like"/>
    <property type="match status" value="1"/>
</dbReference>
<dbReference type="Pfam" id="PF01923">
    <property type="entry name" value="Cob_adeno_trans"/>
    <property type="match status" value="1"/>
</dbReference>
<dbReference type="PANTHER" id="PTHR12213:SF0">
    <property type="entry name" value="CORRINOID ADENOSYLTRANSFERASE MMAB"/>
    <property type="match status" value="1"/>
</dbReference>
<keyword evidence="2 4" id="KW-0547">Nucleotide-binding</keyword>
<comment type="catalytic activity">
    <reaction evidence="4">
        <text>2 cob(II)yrinate a,c diamide + reduced [electron-transfer flavoprotein] + 2 ATP = 2 adenosylcob(III)yrinate a,c-diamide + 2 triphosphate + oxidized [electron-transfer flavoprotein] + 3 H(+)</text>
        <dbReference type="Rhea" id="RHEA:11528"/>
        <dbReference type="Rhea" id="RHEA-COMP:10685"/>
        <dbReference type="Rhea" id="RHEA-COMP:10686"/>
        <dbReference type="ChEBI" id="CHEBI:15378"/>
        <dbReference type="ChEBI" id="CHEBI:18036"/>
        <dbReference type="ChEBI" id="CHEBI:30616"/>
        <dbReference type="ChEBI" id="CHEBI:57692"/>
        <dbReference type="ChEBI" id="CHEBI:58307"/>
        <dbReference type="ChEBI" id="CHEBI:58503"/>
        <dbReference type="ChEBI" id="CHEBI:58537"/>
        <dbReference type="EC" id="2.5.1.17"/>
    </reaction>
</comment>
<accession>A0A1F4V4Q9</accession>
<comment type="catalytic activity">
    <reaction evidence="4">
        <text>2 cob(II)alamin + reduced [electron-transfer flavoprotein] + 2 ATP = 2 adenosylcob(III)alamin + 2 triphosphate + oxidized [electron-transfer flavoprotein] + 3 H(+)</text>
        <dbReference type="Rhea" id="RHEA:28671"/>
        <dbReference type="Rhea" id="RHEA-COMP:10685"/>
        <dbReference type="Rhea" id="RHEA-COMP:10686"/>
        <dbReference type="ChEBI" id="CHEBI:15378"/>
        <dbReference type="ChEBI" id="CHEBI:16304"/>
        <dbReference type="ChEBI" id="CHEBI:18036"/>
        <dbReference type="ChEBI" id="CHEBI:18408"/>
        <dbReference type="ChEBI" id="CHEBI:30616"/>
        <dbReference type="ChEBI" id="CHEBI:57692"/>
        <dbReference type="ChEBI" id="CHEBI:58307"/>
        <dbReference type="EC" id="2.5.1.17"/>
    </reaction>
</comment>
<dbReference type="GO" id="GO:0009236">
    <property type="term" value="P:cobalamin biosynthetic process"/>
    <property type="evidence" value="ECO:0007669"/>
    <property type="project" value="UniProtKB-UniRule"/>
</dbReference>
<dbReference type="UniPathway" id="UPA00148">
    <property type="reaction ID" value="UER00233"/>
</dbReference>
<evidence type="ECO:0000256" key="1">
    <source>
        <dbReference type="ARBA" id="ARBA00022679"/>
    </source>
</evidence>
<dbReference type="GO" id="GO:0008817">
    <property type="term" value="F:corrinoid adenosyltransferase activity"/>
    <property type="evidence" value="ECO:0007669"/>
    <property type="project" value="UniProtKB-UniRule"/>
</dbReference>
<dbReference type="NCBIfam" id="TIGR00636">
    <property type="entry name" value="PduO_Nterm"/>
    <property type="match status" value="1"/>
</dbReference>
<evidence type="ECO:0000256" key="4">
    <source>
        <dbReference type="RuleBase" id="RU366026"/>
    </source>
</evidence>
<dbReference type="InterPro" id="IPR036451">
    <property type="entry name" value="CblAdoTrfase-like_sf"/>
</dbReference>
<keyword evidence="1 4" id="KW-0808">Transferase</keyword>
<comment type="similarity">
    <text evidence="4">Belongs to the Cob(I)alamin adenosyltransferase family.</text>
</comment>
<dbReference type="PANTHER" id="PTHR12213">
    <property type="entry name" value="CORRINOID ADENOSYLTRANSFERASE"/>
    <property type="match status" value="1"/>
</dbReference>
<evidence type="ECO:0000259" key="5">
    <source>
        <dbReference type="Pfam" id="PF01923"/>
    </source>
</evidence>
<gene>
    <name evidence="6" type="ORF">A2982_01470</name>
</gene>
<dbReference type="AlphaFoldDB" id="A0A1F4V4Q9"/>
<dbReference type="GO" id="GO:0005524">
    <property type="term" value="F:ATP binding"/>
    <property type="evidence" value="ECO:0007669"/>
    <property type="project" value="UniProtKB-UniRule"/>
</dbReference>
<comment type="pathway">
    <text evidence="4">Cofactor biosynthesis; adenosylcobalamin biosynthesis; adenosylcobalamin from cob(II)yrinate a,c-diamide: step 2/7.</text>
</comment>
<keyword evidence="4" id="KW-0169">Cobalamin biosynthesis</keyword>
<name>A0A1F4V4Q9_UNCKA</name>
<evidence type="ECO:0000256" key="3">
    <source>
        <dbReference type="ARBA" id="ARBA00022840"/>
    </source>
</evidence>
<protein>
    <recommendedName>
        <fullName evidence="4">Corrinoid adenosyltransferase</fullName>
        <ecNumber evidence="4">2.5.1.17</ecNumber>
    </recommendedName>
    <alternativeName>
        <fullName evidence="4">Cob(II)alamin adenosyltransferase</fullName>
    </alternativeName>
    <alternativeName>
        <fullName evidence="4">Cob(II)yrinic acid a,c-diamide adenosyltransferase</fullName>
    </alternativeName>
    <alternativeName>
        <fullName evidence="4">Cobinamide/cobalamin adenosyltransferase</fullName>
    </alternativeName>
</protein>
<dbReference type="EC" id="2.5.1.17" evidence="4"/>
<dbReference type="Proteomes" id="UP000178771">
    <property type="component" value="Unassembled WGS sequence"/>
</dbReference>
<reference evidence="6 7" key="1">
    <citation type="journal article" date="2016" name="Nat. Commun.">
        <title>Thousands of microbial genomes shed light on interconnected biogeochemical processes in an aquifer system.</title>
        <authorList>
            <person name="Anantharaman K."/>
            <person name="Brown C.T."/>
            <person name="Hug L.A."/>
            <person name="Sharon I."/>
            <person name="Castelle C.J."/>
            <person name="Probst A.J."/>
            <person name="Thomas B.C."/>
            <person name="Singh A."/>
            <person name="Wilkins M.J."/>
            <person name="Karaoz U."/>
            <person name="Brodie E.L."/>
            <person name="Williams K.H."/>
            <person name="Hubbard S.S."/>
            <person name="Banfield J.F."/>
        </authorList>
    </citation>
    <scope>NUCLEOTIDE SEQUENCE [LARGE SCALE GENOMIC DNA]</scope>
</reference>
<dbReference type="Gene3D" id="1.20.1200.10">
    <property type="entry name" value="Cobalamin adenosyltransferase-like"/>
    <property type="match status" value="1"/>
</dbReference>
<proteinExistence type="inferred from homology"/>
<comment type="caution">
    <text evidence="6">The sequence shown here is derived from an EMBL/GenBank/DDBJ whole genome shotgun (WGS) entry which is preliminary data.</text>
</comment>
<evidence type="ECO:0000313" key="6">
    <source>
        <dbReference type="EMBL" id="OGC52139.1"/>
    </source>
</evidence>
<feature type="domain" description="Cobalamin adenosyltransferase-like" evidence="5">
    <location>
        <begin position="3"/>
        <end position="165"/>
    </location>
</feature>
<evidence type="ECO:0000256" key="2">
    <source>
        <dbReference type="ARBA" id="ARBA00022741"/>
    </source>
</evidence>
<sequence length="178" mass="19682">MTIYTRTGDAGTTGLFSGQKVSKDSPVIDFAGSLDELNSVLGVCVSSLAEVETVDFTPECEVVEDIQRDMFVVGALASGANMPFNPVLEVKNIEKTIDDYEKLIPPLKSFILPGGSIPAAHLHYARTLVRKVERQAVGLKSKSLSVFLPYLNRLSDLLFVMARYVNRKMKVEEIVWKK</sequence>
<evidence type="ECO:0000313" key="7">
    <source>
        <dbReference type="Proteomes" id="UP000178771"/>
    </source>
</evidence>
<dbReference type="EMBL" id="MEVH01000005">
    <property type="protein sequence ID" value="OGC52139.1"/>
    <property type="molecule type" value="Genomic_DNA"/>
</dbReference>
<organism evidence="6 7">
    <name type="scientific">candidate division WWE3 bacterium RIFCSPLOWO2_01_FULL_39_13</name>
    <dbReference type="NCBI Taxonomy" id="1802624"/>
    <lineage>
        <taxon>Bacteria</taxon>
        <taxon>Katanobacteria</taxon>
    </lineage>
</organism>
<keyword evidence="3 4" id="KW-0067">ATP-binding</keyword>
<dbReference type="InterPro" id="IPR016030">
    <property type="entry name" value="CblAdoTrfase-like"/>
</dbReference>